<organism evidence="10 11">
    <name type="scientific">Planotetraspora phitsanulokensis</name>
    <dbReference type="NCBI Taxonomy" id="575192"/>
    <lineage>
        <taxon>Bacteria</taxon>
        <taxon>Bacillati</taxon>
        <taxon>Actinomycetota</taxon>
        <taxon>Actinomycetes</taxon>
        <taxon>Streptosporangiales</taxon>
        <taxon>Streptosporangiaceae</taxon>
        <taxon>Planotetraspora</taxon>
    </lineage>
</organism>
<dbReference type="GO" id="GO:0004674">
    <property type="term" value="F:protein serine/threonine kinase activity"/>
    <property type="evidence" value="ECO:0007669"/>
    <property type="project" value="UniProtKB-KW"/>
</dbReference>
<dbReference type="PROSITE" id="PS00107">
    <property type="entry name" value="PROTEIN_KINASE_ATP"/>
    <property type="match status" value="1"/>
</dbReference>
<keyword evidence="2" id="KW-0723">Serine/threonine-protein kinase</keyword>
<evidence type="ECO:0000256" key="7">
    <source>
        <dbReference type="PROSITE-ProRule" id="PRU10141"/>
    </source>
</evidence>
<gene>
    <name evidence="10" type="ORF">Pph01_79710</name>
</gene>
<dbReference type="EC" id="2.7.11.1" evidence="1"/>
<keyword evidence="3" id="KW-0808">Transferase</keyword>
<dbReference type="PANTHER" id="PTHR43289:SF6">
    <property type="entry name" value="SERINE_THREONINE-PROTEIN KINASE NEKL-3"/>
    <property type="match status" value="1"/>
</dbReference>
<dbReference type="AlphaFoldDB" id="A0A8J3UD05"/>
<protein>
    <recommendedName>
        <fullName evidence="1">non-specific serine/threonine protein kinase</fullName>
        <ecNumber evidence="1">2.7.11.1</ecNumber>
    </recommendedName>
</protein>
<feature type="binding site" evidence="7">
    <location>
        <position position="65"/>
    </location>
    <ligand>
        <name>ATP</name>
        <dbReference type="ChEBI" id="CHEBI:30616"/>
    </ligand>
</feature>
<keyword evidence="5" id="KW-0418">Kinase</keyword>
<dbReference type="EMBL" id="BOOP01000049">
    <property type="protein sequence ID" value="GII42968.1"/>
    <property type="molecule type" value="Genomic_DNA"/>
</dbReference>
<evidence type="ECO:0000256" key="3">
    <source>
        <dbReference type="ARBA" id="ARBA00022679"/>
    </source>
</evidence>
<keyword evidence="11" id="KW-1185">Reference proteome</keyword>
<name>A0A8J3UD05_9ACTN</name>
<evidence type="ECO:0000313" key="11">
    <source>
        <dbReference type="Proteomes" id="UP000622547"/>
    </source>
</evidence>
<dbReference type="Pfam" id="PF00069">
    <property type="entry name" value="Pkinase"/>
    <property type="match status" value="1"/>
</dbReference>
<evidence type="ECO:0000256" key="8">
    <source>
        <dbReference type="SAM" id="MobiDB-lite"/>
    </source>
</evidence>
<evidence type="ECO:0000313" key="10">
    <source>
        <dbReference type="EMBL" id="GII42968.1"/>
    </source>
</evidence>
<keyword evidence="6 7" id="KW-0067">ATP-binding</keyword>
<dbReference type="GO" id="GO:0005524">
    <property type="term" value="F:ATP binding"/>
    <property type="evidence" value="ECO:0007669"/>
    <property type="project" value="UniProtKB-UniRule"/>
</dbReference>
<dbReference type="InterPro" id="IPR008271">
    <property type="entry name" value="Ser/Thr_kinase_AS"/>
</dbReference>
<dbReference type="PROSITE" id="PS00108">
    <property type="entry name" value="PROTEIN_KINASE_ST"/>
    <property type="match status" value="1"/>
</dbReference>
<dbReference type="Gene3D" id="1.10.510.10">
    <property type="entry name" value="Transferase(Phosphotransferase) domain 1"/>
    <property type="match status" value="1"/>
</dbReference>
<reference evidence="10 11" key="1">
    <citation type="submission" date="2021-01" db="EMBL/GenBank/DDBJ databases">
        <title>Whole genome shotgun sequence of Planotetraspora phitsanulokensis NBRC 104273.</title>
        <authorList>
            <person name="Komaki H."/>
            <person name="Tamura T."/>
        </authorList>
    </citation>
    <scope>NUCLEOTIDE SEQUENCE [LARGE SCALE GENOMIC DNA]</scope>
    <source>
        <strain evidence="10 11">NBRC 104273</strain>
    </source>
</reference>
<proteinExistence type="predicted"/>
<evidence type="ECO:0000259" key="9">
    <source>
        <dbReference type="PROSITE" id="PS50011"/>
    </source>
</evidence>
<dbReference type="PANTHER" id="PTHR43289">
    <property type="entry name" value="MITOGEN-ACTIVATED PROTEIN KINASE KINASE KINASE 20-RELATED"/>
    <property type="match status" value="1"/>
</dbReference>
<evidence type="ECO:0000256" key="2">
    <source>
        <dbReference type="ARBA" id="ARBA00022527"/>
    </source>
</evidence>
<dbReference type="InterPro" id="IPR011009">
    <property type="entry name" value="Kinase-like_dom_sf"/>
</dbReference>
<evidence type="ECO:0000256" key="5">
    <source>
        <dbReference type="ARBA" id="ARBA00022777"/>
    </source>
</evidence>
<comment type="caution">
    <text evidence="10">The sequence shown here is derived from an EMBL/GenBank/DDBJ whole genome shotgun (WGS) entry which is preliminary data.</text>
</comment>
<dbReference type="SMART" id="SM00220">
    <property type="entry name" value="S_TKc"/>
    <property type="match status" value="1"/>
</dbReference>
<dbReference type="PROSITE" id="PS50011">
    <property type="entry name" value="PROTEIN_KINASE_DOM"/>
    <property type="match status" value="1"/>
</dbReference>
<dbReference type="InterPro" id="IPR017441">
    <property type="entry name" value="Protein_kinase_ATP_BS"/>
</dbReference>
<feature type="domain" description="Protein kinase" evidence="9">
    <location>
        <begin position="36"/>
        <end position="210"/>
    </location>
</feature>
<evidence type="ECO:0000256" key="4">
    <source>
        <dbReference type="ARBA" id="ARBA00022741"/>
    </source>
</evidence>
<dbReference type="Proteomes" id="UP000622547">
    <property type="component" value="Unassembled WGS sequence"/>
</dbReference>
<evidence type="ECO:0000256" key="1">
    <source>
        <dbReference type="ARBA" id="ARBA00012513"/>
    </source>
</evidence>
<evidence type="ECO:0000256" key="6">
    <source>
        <dbReference type="ARBA" id="ARBA00022840"/>
    </source>
</evidence>
<accession>A0A8J3UD05</accession>
<keyword evidence="4 7" id="KW-0547">Nucleotide-binding</keyword>
<dbReference type="SUPFAM" id="SSF56112">
    <property type="entry name" value="Protein kinase-like (PK-like)"/>
    <property type="match status" value="1"/>
</dbReference>
<feature type="region of interest" description="Disordered" evidence="8">
    <location>
        <begin position="185"/>
        <end position="210"/>
    </location>
</feature>
<sequence length="210" mass="22251">MIVCAPPPQYAPRGLYGPGADVANVDEAGTPLVPGYEVLGVLGQGGFGVVFQARQLAVGHQVALKVDNRVLVPERDRRRFKREVTAAGTLSGHPHAADVHDAGVLPGGRPYMVLELCRGGSLADRLKKHGPMDAREVRDIGVRIADARAAAHAEGVLHRDVKLANILVNSYGMVALSDFGPATSPGAAGNEMSVTWSRSRPPASRRRRSS</sequence>
<dbReference type="InterPro" id="IPR000719">
    <property type="entry name" value="Prot_kinase_dom"/>
</dbReference>